<dbReference type="EMBL" id="CU633749">
    <property type="protein sequence ID" value="CAQ68873.1"/>
    <property type="molecule type" value="Genomic_DNA"/>
</dbReference>
<keyword evidence="2" id="KW-1185">Reference proteome</keyword>
<dbReference type="HOGENOM" id="CLU_2368142_0_0_4"/>
<sequence>MDNWVERHATNSGCLTADRDHARPSVFVLDARKDARCNALPNRNLQLSNIPTPLFDSAQSIAGDCESPTTGSAAVDAATTQAILSVEPASRQHIA</sequence>
<dbReference type="AlphaFoldDB" id="B3R3J2"/>
<evidence type="ECO:0000313" key="2">
    <source>
        <dbReference type="Proteomes" id="UP000001692"/>
    </source>
</evidence>
<dbReference type="KEGG" id="cti:RALTA_A0906"/>
<protein>
    <submittedName>
        <fullName evidence="1">Uncharacterized protein</fullName>
    </submittedName>
</protein>
<reference evidence="1 2" key="1">
    <citation type="journal article" date="2008" name="Genome Res.">
        <title>Genome sequence of the beta-rhizobium Cupriavidus taiwanensis and comparative genomics of rhizobia.</title>
        <authorList>
            <person name="Amadou C."/>
            <person name="Pascal G."/>
            <person name="Mangenot S."/>
            <person name="Glew M."/>
            <person name="Bontemps C."/>
            <person name="Capela D."/>
            <person name="Carrere S."/>
            <person name="Cruveiller S."/>
            <person name="Dossat C."/>
            <person name="Lajus A."/>
            <person name="Marchetti M."/>
            <person name="Poinsot V."/>
            <person name="Rouy Z."/>
            <person name="Servin B."/>
            <person name="Saad M."/>
            <person name="Schenowitz C."/>
            <person name="Barbe V."/>
            <person name="Batut J."/>
            <person name="Medigue C."/>
            <person name="Masson-Boivin C."/>
        </authorList>
    </citation>
    <scope>NUCLEOTIDE SEQUENCE [LARGE SCALE GENOMIC DNA]</scope>
    <source>
        <strain evidence="2">DSM 17343 / BCRC 17206 / CCUG 44338 / CIP 107171 / LMG 19424 / R1</strain>
    </source>
</reference>
<name>B3R3J2_CUPTR</name>
<accession>B3R3J2</accession>
<evidence type="ECO:0000313" key="1">
    <source>
        <dbReference type="EMBL" id="CAQ68873.1"/>
    </source>
</evidence>
<dbReference type="Proteomes" id="UP000001692">
    <property type="component" value="Chromosome 1"/>
</dbReference>
<organism evidence="1 2">
    <name type="scientific">Cupriavidus taiwanensis (strain DSM 17343 / BCRC 17206 / CCUG 44338 / CIP 107171 / LMG 19424 / R1)</name>
    <name type="common">Ralstonia taiwanensis (strain LMG 19424)</name>
    <dbReference type="NCBI Taxonomy" id="977880"/>
    <lineage>
        <taxon>Bacteria</taxon>
        <taxon>Pseudomonadati</taxon>
        <taxon>Pseudomonadota</taxon>
        <taxon>Betaproteobacteria</taxon>
        <taxon>Burkholderiales</taxon>
        <taxon>Burkholderiaceae</taxon>
        <taxon>Cupriavidus</taxon>
    </lineage>
</organism>
<proteinExistence type="predicted"/>
<gene>
    <name evidence="1" type="ordered locus">RALTA_A0906</name>
</gene>